<feature type="region of interest" description="Disordered" evidence="1">
    <location>
        <begin position="33"/>
        <end position="55"/>
    </location>
</feature>
<proteinExistence type="predicted"/>
<accession>A0A1I8JPD3</accession>
<dbReference type="AlphaFoldDB" id="A0A1I8JPD3"/>
<keyword evidence="2" id="KW-0812">Transmembrane</keyword>
<dbReference type="Proteomes" id="UP000095280">
    <property type="component" value="Unplaced"/>
</dbReference>
<feature type="compositionally biased region" description="Low complexity" evidence="1">
    <location>
        <begin position="407"/>
        <end position="418"/>
    </location>
</feature>
<feature type="region of interest" description="Disordered" evidence="1">
    <location>
        <begin position="390"/>
        <end position="418"/>
    </location>
</feature>
<keyword evidence="3" id="KW-1185">Reference proteome</keyword>
<evidence type="ECO:0000256" key="2">
    <source>
        <dbReference type="SAM" id="Phobius"/>
    </source>
</evidence>
<evidence type="ECO:0000313" key="4">
    <source>
        <dbReference type="WBParaSite" id="snap_masked-unitig_37067-processed-gene-0.0-mRNA-1"/>
    </source>
</evidence>
<evidence type="ECO:0000256" key="1">
    <source>
        <dbReference type="SAM" id="MobiDB-lite"/>
    </source>
</evidence>
<reference evidence="4" key="1">
    <citation type="submission" date="2016-11" db="UniProtKB">
        <authorList>
            <consortium name="WormBaseParasite"/>
        </authorList>
    </citation>
    <scope>IDENTIFICATION</scope>
</reference>
<organism evidence="3 4">
    <name type="scientific">Macrostomum lignano</name>
    <dbReference type="NCBI Taxonomy" id="282301"/>
    <lineage>
        <taxon>Eukaryota</taxon>
        <taxon>Metazoa</taxon>
        <taxon>Spiralia</taxon>
        <taxon>Lophotrochozoa</taxon>
        <taxon>Platyhelminthes</taxon>
        <taxon>Rhabditophora</taxon>
        <taxon>Macrostomorpha</taxon>
        <taxon>Macrostomida</taxon>
        <taxon>Macrostomidae</taxon>
        <taxon>Macrostomum</taxon>
    </lineage>
</organism>
<dbReference type="WBParaSite" id="snap_masked-unitig_37067-processed-gene-0.0-mRNA-1">
    <property type="protein sequence ID" value="snap_masked-unitig_37067-processed-gene-0.0-mRNA-1"/>
    <property type="gene ID" value="snap_masked-unitig_37067-processed-gene-0.0"/>
</dbReference>
<feature type="transmembrane region" description="Helical" evidence="2">
    <location>
        <begin position="328"/>
        <end position="352"/>
    </location>
</feature>
<evidence type="ECO:0000313" key="3">
    <source>
        <dbReference type="Proteomes" id="UP000095280"/>
    </source>
</evidence>
<sequence length="573" mass="60874">KSVRGAIRATCAQKLKFALLAFESTRALWEASHCSPDRLPSPAQTRRSPPWSALQAAHSRLPAQRSRPLPAATCACAAMAAWTGRRNAYASSAGPACCNATTCMLPQLPAPADAPARRRLLLRLPTEAGRLDLSGLDKQLRLAGAVPVQRHWTRPVLTTPNWPTGSRVGASASAGPLECYEGIKLGPCATLMCVGGQGKPVTSAEGPVAEQHRVEVPVQVDGHCAADGSFLSERHRLLVRPPPNWPAAWPPLGCLSARQQTHLVCSGRVSAPPAAACLCLAGLAGRSCERPSRAPNDRVNLLQQLYWSPAQGSADSNPTDKGNGDWTIVSYLICALIGFFLLLLLVTFVYICRKKLCRTGHQNFFQIRHAGAVAAAASAAAQRHRAAASAGIGAAGSGKGRQKNDLGYESEAGSSGGSLNSGCQINRLNSAARLQQQQSDTCSQTLPDNGHSKNKEVGELQEMSNLLDSHLGRQSGSASSMEYDECETRLAKLVPPAALLCDSSMQTDKTPKHSAAAWARSSIDQYLPESDRYKKPASNGSGASYSNANVYSLAFYATSQRWQRQLLAAAALA</sequence>
<keyword evidence="2" id="KW-0472">Membrane</keyword>
<name>A0A1I8JPD3_9PLAT</name>
<protein>
    <submittedName>
        <fullName evidence="4">EGF-like domain-containing protein</fullName>
    </submittedName>
</protein>
<keyword evidence="2" id="KW-1133">Transmembrane helix</keyword>